<dbReference type="PANTHER" id="PTHR11878:SF65">
    <property type="entry name" value="NA_CA-EXCHANGE PROTEIN, ISOFORM G"/>
    <property type="match status" value="1"/>
</dbReference>
<gene>
    <name evidence="8" type="ORF">N0F65_002859</name>
</gene>
<evidence type="ECO:0000256" key="6">
    <source>
        <dbReference type="SAM" id="Phobius"/>
    </source>
</evidence>
<keyword evidence="6" id="KW-0812">Transmembrane</keyword>
<dbReference type="GO" id="GO:0030001">
    <property type="term" value="P:metal ion transport"/>
    <property type="evidence" value="ECO:0007669"/>
    <property type="project" value="TreeGrafter"/>
</dbReference>
<keyword evidence="3" id="KW-0106">Calcium</keyword>
<evidence type="ECO:0000256" key="5">
    <source>
        <dbReference type="PROSITE-ProRule" id="PRU00076"/>
    </source>
</evidence>
<organism evidence="8 9">
    <name type="scientific">Lagenidium giganteum</name>
    <dbReference type="NCBI Taxonomy" id="4803"/>
    <lineage>
        <taxon>Eukaryota</taxon>
        <taxon>Sar</taxon>
        <taxon>Stramenopiles</taxon>
        <taxon>Oomycota</taxon>
        <taxon>Peronosporomycetes</taxon>
        <taxon>Pythiales</taxon>
        <taxon>Pythiaceae</taxon>
    </lineage>
</organism>
<keyword evidence="6" id="KW-1133">Transmembrane helix</keyword>
<feature type="domain" description="EGF-like" evidence="7">
    <location>
        <begin position="2016"/>
        <end position="2053"/>
    </location>
</feature>
<dbReference type="Gene3D" id="2.60.40.2030">
    <property type="match status" value="4"/>
</dbReference>
<dbReference type="GO" id="GO:0016020">
    <property type="term" value="C:membrane"/>
    <property type="evidence" value="ECO:0007669"/>
    <property type="project" value="InterPro"/>
</dbReference>
<comment type="caution">
    <text evidence="5">Lacks conserved residue(s) required for the propagation of feature annotation.</text>
</comment>
<dbReference type="EMBL" id="DAKRPA010000019">
    <property type="protein sequence ID" value="DBA03451.1"/>
    <property type="molecule type" value="Genomic_DNA"/>
</dbReference>
<comment type="caution">
    <text evidence="8">The sequence shown here is derived from an EMBL/GenBank/DDBJ whole genome shotgun (WGS) entry which is preliminary data.</text>
</comment>
<accession>A0AAV2ZAV4</accession>
<dbReference type="InterPro" id="IPR003644">
    <property type="entry name" value="Calx_beta"/>
</dbReference>
<keyword evidence="4" id="KW-0406">Ion transport</keyword>
<protein>
    <recommendedName>
        <fullName evidence="7">EGF-like domain-containing protein</fullName>
    </recommendedName>
</protein>
<evidence type="ECO:0000313" key="9">
    <source>
        <dbReference type="Proteomes" id="UP001146120"/>
    </source>
</evidence>
<evidence type="ECO:0000313" key="8">
    <source>
        <dbReference type="EMBL" id="DBA03451.1"/>
    </source>
</evidence>
<keyword evidence="4" id="KW-0813">Transport</keyword>
<keyword evidence="6" id="KW-0472">Membrane</keyword>
<evidence type="ECO:0000256" key="3">
    <source>
        <dbReference type="ARBA" id="ARBA00022837"/>
    </source>
</evidence>
<evidence type="ECO:0000259" key="7">
    <source>
        <dbReference type="PROSITE" id="PS50026"/>
    </source>
</evidence>
<dbReference type="SMART" id="SM00237">
    <property type="entry name" value="Calx_beta"/>
    <property type="match status" value="3"/>
</dbReference>
<reference evidence="8" key="1">
    <citation type="submission" date="2022-11" db="EMBL/GenBank/DDBJ databases">
        <authorList>
            <person name="Morgan W.R."/>
            <person name="Tartar A."/>
        </authorList>
    </citation>
    <scope>NUCLEOTIDE SEQUENCE</scope>
    <source>
        <strain evidence="8">ARSEF 373</strain>
    </source>
</reference>
<keyword evidence="5" id="KW-1015">Disulfide bond</keyword>
<keyword evidence="5" id="KW-0245">EGF-like domain</keyword>
<proteinExistence type="predicted"/>
<dbReference type="InterPro" id="IPR051171">
    <property type="entry name" value="CaCA"/>
</dbReference>
<dbReference type="SUPFAM" id="SSF141072">
    <property type="entry name" value="CalX-like"/>
    <property type="match status" value="4"/>
</dbReference>
<name>A0AAV2ZAV4_9STRA</name>
<keyword evidence="1" id="KW-0732">Signal</keyword>
<evidence type="ECO:0000256" key="1">
    <source>
        <dbReference type="ARBA" id="ARBA00022729"/>
    </source>
</evidence>
<dbReference type="PANTHER" id="PTHR11878">
    <property type="entry name" value="SODIUM/CALCIUM EXCHANGER"/>
    <property type="match status" value="1"/>
</dbReference>
<evidence type="ECO:0000256" key="2">
    <source>
        <dbReference type="ARBA" id="ARBA00022737"/>
    </source>
</evidence>
<dbReference type="Proteomes" id="UP001146120">
    <property type="component" value="Unassembled WGS sequence"/>
</dbReference>
<feature type="transmembrane region" description="Helical" evidence="6">
    <location>
        <begin position="21"/>
        <end position="39"/>
    </location>
</feature>
<evidence type="ECO:0000256" key="4">
    <source>
        <dbReference type="ARBA" id="ARBA00023065"/>
    </source>
</evidence>
<dbReference type="CDD" id="cd00053">
    <property type="entry name" value="EGF"/>
    <property type="match status" value="1"/>
</dbReference>
<dbReference type="GO" id="GO:0007154">
    <property type="term" value="P:cell communication"/>
    <property type="evidence" value="ECO:0007669"/>
    <property type="project" value="InterPro"/>
</dbReference>
<keyword evidence="2" id="KW-0677">Repeat</keyword>
<dbReference type="SUPFAM" id="SSF49785">
    <property type="entry name" value="Galactose-binding domain-like"/>
    <property type="match status" value="1"/>
</dbReference>
<dbReference type="InterPro" id="IPR038081">
    <property type="entry name" value="CalX-like_sf"/>
</dbReference>
<feature type="transmembrane region" description="Helical" evidence="6">
    <location>
        <begin position="2196"/>
        <end position="2217"/>
    </location>
</feature>
<sequence length="2243" mass="241969">MLMSMHRKSCKRNQRWVLWNVMLWMVVWVVNVNGAMIGFSPQFTSSLSPVSIVRTDATCSIPGTVILTLKVERSGDLNTADSVQLSTRNTSSADVLSAVGGADYSQLINHTISFAVNESIQEVNISILSDGEYKDDQQFEVVLHSPSAHATIDSSNDVAYISIQDGGNAGIFLFSASNYSFSEAAGIVKLKIVRRCGTSNNVTVQYRIANAQQSTATSGKNFVMMNSSMSVDFVEGQGEGYVFIKIVNDAVYDPASNFFFVDISALSPMKASDPTQSIAKVGTPRTVAVFIMDDGDAGEFNFASPYVVCREDNSTAYVSVVRSVGWSTSPFTPIKLSLTTVGPSGGSNATDGGSSAFDYMPTSDTQTWADGEKRKTFAVTIFNNNRYDSKTRAFKVQMVSVVGGASIGMRNETWVYIIDDRDAGTLSFAKPHYTVLENATKVTVDVVRMGLKDPTGVNNYSSVPVSVDVATYGLAILPGRDKYDDAYDYEVVSTRGCTHFSPCTATAGIAYEPISSKTLSFNTGELSKSVTILITDNNLFEAPTPVFKVILRNVTGGAHLGIDFEHPEEWKYHEIEFLAADRRQNELMDNVGTIVSILDDGDPALLVTKATLSVSEIGQADSIQLSLNSKPTGDVHVNLTTTSSLALNPPAVIFNMSNWAQPQQVEVTAYDNSISEGIHQILINISSTSSDPAYSNPIRKDLASNGFVLAENIYSPTPGVFSSGDPFHAFLWEERSGVLTAPIQTPSVSAFVLDDDHSGIVLTPESVRHSASQVSPNNFVCVRHQGRNAVVGLRLMSEPRGRVRVDMKEIAGGSNISVTPSFVEFQPNDWNKSVSISIASLAPLKSIIATKVEFFLSSSTDPVYNHFSTRDEVLFVTIYPNALVLLDTSPLVVQENDNSARPTYSLGIGSEPMYWEPPGSNYIPFQLGFSPDADTTLVFGSTKLTSQTTITIASNSSLSTANAQVSTIGVIRFPVMPDILKKTGGNQVGHASLQLYRLSGGENNGLGGIIVGASLVTSSGEWNETKLRVYCSSPTTLDTCAVMNGNMSIPSFFPEMTSYHNISSATSGEAKILPLRESFNTTINKFDPSPGWVEIDITAAVNSFISKQLQVPSTNRSSITLLLYTRSIANFTYDGVDEVVFASREHPTSAFHPQLVVIGSGRINLSGGASVDQSHPGSASAAIDGDINSVSDDDSTFAMSTSTFTYPWWEADLGAPRAIEDIRLVIKKKALSAFMSDSDLQTAFWVMLSNETLSKNNKGLNGFQAAKANAKRAKRFEVTTRSFTASESEKIIYWWRVNGEDTGEFVYDRFASNFNSTAGYQFVLLQVEGENNIMLNEIEIYQQAMASTRVSVGGYMPSPSVLAPNQNQLEFLRSNTEQDDPARCDARGVCRTELLFTSGNWNVSQVVNLTVKDDNVASGDRSIALTHTLVGMDPDYHGSTVCTTINGSQSVVVSPPCSSKLFNETSIKTLQAMDDDVNWIQLSKSSLDIVEGSLAFPGAPVLTEFSQIMPLTYQCSQPSAAATSVTVVAPTKPPAACSSSFNNATDATWTVCIANTSSSPLRVGSAWMLAGLPDGSNVTEVRIRVLQMASVKYVRKFSVWQNGIVRSSDPPSSLLNLTNGWESLGSYELALKTTGSQDFIVSNLVGTSSWIMVAFHSSFDDANQCLVAPKVTFYGYRPMPFPLPIRGDITSPLSVPPLRSLQSRMHLAGSGDEIIVQLSSEPVSDIIIWAQLDASSTILVFNPVGGSNLQAMTGATYESGETHKFLAVPFLRFSSKNWNVPQVLRYLVTDDNTYIGDRTLTIKHVAISNESTQAVIPVQTFHGDTLTYSTTAVSSALRYTKAQFVTGQSRASSWPFHPVASTTSPDGSVQVHITDDDLPGITLSQSQVVVIESGPVGNYSISLDSAPTSDVIISISYTKDDSLMTVSPQSVKFERATWFQPQWITINPTPNNVYDGGAPFTAVYDRYIPKAKQPILAHVAQSRDPNYNGISIGQNENDTKTAYVVAQGLRVIVLDDDTGCLGEYSCANGGSCVSAPTGNVCVCPSRFGLKNCSANCDNERDCVFSRVQFQVKCVPSDPTAVCSDSFSASRMISTLYRMVTTTEVVAADGTKFPKLTLGPMADVLYVVNSTTSSTCGSAQGTCVSVWVEVSKPAGASSDIAAKLRAYAEAGSLKQAPLFIELVTVHDAFPKTVGARVAVWVFIGFCGCCVAGVGLLFARKVMLRPHVSHVMPEPANGGAAWTQT</sequence>
<feature type="disulfide bond" evidence="5">
    <location>
        <begin position="2043"/>
        <end position="2052"/>
    </location>
</feature>
<dbReference type="InterPro" id="IPR000742">
    <property type="entry name" value="EGF"/>
</dbReference>
<dbReference type="InterPro" id="IPR008979">
    <property type="entry name" value="Galactose-bd-like_sf"/>
</dbReference>
<dbReference type="Pfam" id="PF03160">
    <property type="entry name" value="Calx-beta"/>
    <property type="match status" value="4"/>
</dbReference>
<dbReference type="PROSITE" id="PS50026">
    <property type="entry name" value="EGF_3"/>
    <property type="match status" value="1"/>
</dbReference>
<dbReference type="Gene3D" id="2.60.120.260">
    <property type="entry name" value="Galactose-binding domain-like"/>
    <property type="match status" value="1"/>
</dbReference>
<keyword evidence="9" id="KW-1185">Reference proteome</keyword>
<reference evidence="8" key="2">
    <citation type="journal article" date="2023" name="Microbiol Resour">
        <title>Decontamination and Annotation of the Draft Genome Sequence of the Oomycete Lagenidium giganteum ARSEF 373.</title>
        <authorList>
            <person name="Morgan W.R."/>
            <person name="Tartar A."/>
        </authorList>
    </citation>
    <scope>NUCLEOTIDE SEQUENCE</scope>
    <source>
        <strain evidence="8">ARSEF 373</strain>
    </source>
</reference>